<dbReference type="Proteomes" id="UP001303647">
    <property type="component" value="Unassembled WGS sequence"/>
</dbReference>
<dbReference type="AlphaFoldDB" id="A0AAN7HKK8"/>
<keyword evidence="3" id="KW-1185">Reference proteome</keyword>
<dbReference type="EMBL" id="MU857629">
    <property type="protein sequence ID" value="KAK4249032.1"/>
    <property type="molecule type" value="Genomic_DNA"/>
</dbReference>
<sequence length="214" mass="22638">MRALQRLTAALPRAFALRMVATRAAPTISTARTHRKNATEHHPNPPATSATTPLDLSPNQGVYGPDWFSHFNASSESHHSAQPVDDRTRACYSTQIYHGQARPSNRRGIHHSAWAAAPQVQPNVGAGPATGAGTGVPIAAQMFGAEVKANPTESEAYVAADRAEDDPLPAQFHHTIRLGAGGAAPSRTESEEDVVADRGQVGDDPLSGIKKPAH</sequence>
<evidence type="ECO:0000313" key="3">
    <source>
        <dbReference type="Proteomes" id="UP001303647"/>
    </source>
</evidence>
<feature type="region of interest" description="Disordered" evidence="1">
    <location>
        <begin position="28"/>
        <end position="59"/>
    </location>
</feature>
<evidence type="ECO:0000256" key="1">
    <source>
        <dbReference type="SAM" id="MobiDB-lite"/>
    </source>
</evidence>
<reference evidence="2" key="1">
    <citation type="journal article" date="2023" name="Mol. Phylogenet. Evol.">
        <title>Genome-scale phylogeny and comparative genomics of the fungal order Sordariales.</title>
        <authorList>
            <person name="Hensen N."/>
            <person name="Bonometti L."/>
            <person name="Westerberg I."/>
            <person name="Brannstrom I.O."/>
            <person name="Guillou S."/>
            <person name="Cros-Aarteil S."/>
            <person name="Calhoun S."/>
            <person name="Haridas S."/>
            <person name="Kuo A."/>
            <person name="Mondo S."/>
            <person name="Pangilinan J."/>
            <person name="Riley R."/>
            <person name="LaButti K."/>
            <person name="Andreopoulos B."/>
            <person name="Lipzen A."/>
            <person name="Chen C."/>
            <person name="Yan M."/>
            <person name="Daum C."/>
            <person name="Ng V."/>
            <person name="Clum A."/>
            <person name="Steindorff A."/>
            <person name="Ohm R.A."/>
            <person name="Martin F."/>
            <person name="Silar P."/>
            <person name="Natvig D.O."/>
            <person name="Lalanne C."/>
            <person name="Gautier V."/>
            <person name="Ament-Velasquez S.L."/>
            <person name="Kruys A."/>
            <person name="Hutchinson M.I."/>
            <person name="Powell A.J."/>
            <person name="Barry K."/>
            <person name="Miller A.N."/>
            <person name="Grigoriev I.V."/>
            <person name="Debuchy R."/>
            <person name="Gladieux P."/>
            <person name="Hiltunen Thoren M."/>
            <person name="Johannesson H."/>
        </authorList>
    </citation>
    <scope>NUCLEOTIDE SEQUENCE</scope>
    <source>
        <strain evidence="2">CBS 359.72</strain>
    </source>
</reference>
<comment type="caution">
    <text evidence="2">The sequence shown here is derived from an EMBL/GenBank/DDBJ whole genome shotgun (WGS) entry which is preliminary data.</text>
</comment>
<reference evidence="2" key="2">
    <citation type="submission" date="2023-05" db="EMBL/GenBank/DDBJ databases">
        <authorList>
            <consortium name="Lawrence Berkeley National Laboratory"/>
            <person name="Steindorff A."/>
            <person name="Hensen N."/>
            <person name="Bonometti L."/>
            <person name="Westerberg I."/>
            <person name="Brannstrom I.O."/>
            <person name="Guillou S."/>
            <person name="Cros-Aarteil S."/>
            <person name="Calhoun S."/>
            <person name="Haridas S."/>
            <person name="Kuo A."/>
            <person name="Mondo S."/>
            <person name="Pangilinan J."/>
            <person name="Riley R."/>
            <person name="Labutti K."/>
            <person name="Andreopoulos B."/>
            <person name="Lipzen A."/>
            <person name="Chen C."/>
            <person name="Yanf M."/>
            <person name="Daum C."/>
            <person name="Ng V."/>
            <person name="Clum A."/>
            <person name="Ohm R."/>
            <person name="Martin F."/>
            <person name="Silar P."/>
            <person name="Natvig D."/>
            <person name="Lalanne C."/>
            <person name="Gautier V."/>
            <person name="Ament-Velasquez S.L."/>
            <person name="Kruys A."/>
            <person name="Hutchinson M.I."/>
            <person name="Powell A.J."/>
            <person name="Barry K."/>
            <person name="Miller A.N."/>
            <person name="Grigoriev I.V."/>
            <person name="Debuchy R."/>
            <person name="Gladieux P."/>
            <person name="Thoren M.H."/>
            <person name="Johannesson H."/>
        </authorList>
    </citation>
    <scope>NUCLEOTIDE SEQUENCE</scope>
    <source>
        <strain evidence="2">CBS 359.72</strain>
    </source>
</reference>
<protein>
    <submittedName>
        <fullName evidence="2">Uncharacterized protein</fullName>
    </submittedName>
</protein>
<feature type="region of interest" description="Disordered" evidence="1">
    <location>
        <begin position="177"/>
        <end position="214"/>
    </location>
</feature>
<name>A0AAN7HKK8_9PEZI</name>
<feature type="compositionally biased region" description="Polar residues" evidence="1">
    <location>
        <begin position="47"/>
        <end position="59"/>
    </location>
</feature>
<proteinExistence type="predicted"/>
<gene>
    <name evidence="2" type="ORF">C7999DRAFT_13078</name>
</gene>
<organism evidence="2 3">
    <name type="scientific">Corynascus novoguineensis</name>
    <dbReference type="NCBI Taxonomy" id="1126955"/>
    <lineage>
        <taxon>Eukaryota</taxon>
        <taxon>Fungi</taxon>
        <taxon>Dikarya</taxon>
        <taxon>Ascomycota</taxon>
        <taxon>Pezizomycotina</taxon>
        <taxon>Sordariomycetes</taxon>
        <taxon>Sordariomycetidae</taxon>
        <taxon>Sordariales</taxon>
        <taxon>Chaetomiaceae</taxon>
        <taxon>Corynascus</taxon>
    </lineage>
</organism>
<evidence type="ECO:0000313" key="2">
    <source>
        <dbReference type="EMBL" id="KAK4249032.1"/>
    </source>
</evidence>
<accession>A0AAN7HKK8</accession>